<feature type="transmembrane region" description="Helical" evidence="1">
    <location>
        <begin position="120"/>
        <end position="139"/>
    </location>
</feature>
<comment type="caution">
    <text evidence="2">The sequence shown here is derived from an EMBL/GenBank/DDBJ whole genome shotgun (WGS) entry which is preliminary data.</text>
</comment>
<feature type="transmembrane region" description="Helical" evidence="1">
    <location>
        <begin position="81"/>
        <end position="100"/>
    </location>
</feature>
<gene>
    <name evidence="2" type="ORF">EZL74_01720</name>
</gene>
<dbReference type="AlphaFoldDB" id="A0A4Q9Z508"/>
<evidence type="ECO:0008006" key="4">
    <source>
        <dbReference type="Google" id="ProtNLM"/>
    </source>
</evidence>
<sequence>MNLSKDEIRFIDTYLLSNDVVYTDIRQEMVDHIATAVEEKMSTGQNEFYPAFKEYMILNKKAILKNNKKQWSFSWEVVRQFLLFLFKPSMLFFGILLFFFFKKVDVNPYFSESFTVNNLFFVLVITLALFQTGYVRWYLKKRFYAVEKAGNILMILYQLQLFFLPIFGKENVSVYTLTLFTFLFTGYGVYFLKEIIKFNRHRLNYI</sequence>
<dbReference type="Proteomes" id="UP000293300">
    <property type="component" value="Unassembled WGS sequence"/>
</dbReference>
<dbReference type="OrthoDB" id="1345503at2"/>
<name>A0A4Q9Z508_9FLAO</name>
<feature type="transmembrane region" description="Helical" evidence="1">
    <location>
        <begin position="151"/>
        <end position="168"/>
    </location>
</feature>
<protein>
    <recommendedName>
        <fullName evidence="4">DUF1129 family protein</fullName>
    </recommendedName>
</protein>
<evidence type="ECO:0000256" key="1">
    <source>
        <dbReference type="SAM" id="Phobius"/>
    </source>
</evidence>
<keyword evidence="1" id="KW-1133">Transmembrane helix</keyword>
<dbReference type="EMBL" id="SJPE01000001">
    <property type="protein sequence ID" value="TBX71250.1"/>
    <property type="molecule type" value="Genomic_DNA"/>
</dbReference>
<evidence type="ECO:0000313" key="2">
    <source>
        <dbReference type="EMBL" id="TBX71250.1"/>
    </source>
</evidence>
<reference evidence="2 3" key="1">
    <citation type="submission" date="2019-02" db="EMBL/GenBank/DDBJ databases">
        <title>Flavobacterium sp. RD-2-33 isolated from forest soil.</title>
        <authorList>
            <person name="Chaudhary D.K."/>
        </authorList>
    </citation>
    <scope>NUCLEOTIDE SEQUENCE [LARGE SCALE GENOMIC DNA]</scope>
    <source>
        <strain evidence="2 3">RD-2-33</strain>
    </source>
</reference>
<keyword evidence="3" id="KW-1185">Reference proteome</keyword>
<dbReference type="RefSeq" id="WP_131474861.1">
    <property type="nucleotide sequence ID" value="NZ_SJPE01000001.1"/>
</dbReference>
<proteinExistence type="predicted"/>
<keyword evidence="1" id="KW-0812">Transmembrane</keyword>
<keyword evidence="1" id="KW-0472">Membrane</keyword>
<organism evidence="2 3">
    <name type="scientific">Flavobacterium silvisoli</name>
    <dbReference type="NCBI Taxonomy" id="2529433"/>
    <lineage>
        <taxon>Bacteria</taxon>
        <taxon>Pseudomonadati</taxon>
        <taxon>Bacteroidota</taxon>
        <taxon>Flavobacteriia</taxon>
        <taxon>Flavobacteriales</taxon>
        <taxon>Flavobacteriaceae</taxon>
        <taxon>Flavobacterium</taxon>
    </lineage>
</organism>
<feature type="transmembrane region" description="Helical" evidence="1">
    <location>
        <begin position="174"/>
        <end position="192"/>
    </location>
</feature>
<evidence type="ECO:0000313" key="3">
    <source>
        <dbReference type="Proteomes" id="UP000293300"/>
    </source>
</evidence>
<accession>A0A4Q9Z508</accession>